<dbReference type="SMART" id="SM00256">
    <property type="entry name" value="FBOX"/>
    <property type="match status" value="1"/>
</dbReference>
<keyword evidence="3" id="KW-1185">Reference proteome</keyword>
<dbReference type="PROSITE" id="PS50181">
    <property type="entry name" value="FBOX"/>
    <property type="match status" value="1"/>
</dbReference>
<dbReference type="Proteomes" id="UP000032141">
    <property type="component" value="Chromosome C2"/>
</dbReference>
<dbReference type="SUPFAM" id="SSF50965">
    <property type="entry name" value="Galactose oxidase, central domain"/>
    <property type="match status" value="1"/>
</dbReference>
<name>A0A0D3AJ87_BRAOL</name>
<dbReference type="PANTHER" id="PTHR31111">
    <property type="entry name" value="BNAA05G37150D PROTEIN-RELATED"/>
    <property type="match status" value="1"/>
</dbReference>
<dbReference type="InterPro" id="IPR011043">
    <property type="entry name" value="Gal_Oxase/kelch_b-propeller"/>
</dbReference>
<evidence type="ECO:0000313" key="3">
    <source>
        <dbReference type="Proteomes" id="UP000032141"/>
    </source>
</evidence>
<dbReference type="InterPro" id="IPR017451">
    <property type="entry name" value="F-box-assoc_interact_dom"/>
</dbReference>
<dbReference type="HOGENOM" id="CLU_027176_8_0_1"/>
<sequence length="386" mass="44398">MMVTCSKKKKLKKCRKSNSDEIPQHLVMEIIRRLPAKSVARFLLVSKSWANLITNRDFIKSFETRSCSSQPRLLVCFIGRTKPCQRQYCYFFFSSSSSSTTFLSRVKCPREDPECFPCLPHYANGLMRLGYGEKKLICNPSTGKSIALPKVKNIMSVSKSLFGYDTVNDEYKILCMTKKSPDGIKPHSRYEYQVLTLGADEQSSWRTIECSIPHRYCCNAYVCIDGVVYFVAKTGADLCLMKFDLRYEKWDLLTRLSSDMSRLGEDCTLINYEGKVAITTTNTSGDTFNVWVIDQAAREPGWLKKSFSIESWKFLSKLSIYGSTHTGEFILAPRYYSHDFSVILYNPNTNGLRKIKVDVKGSDEFKHGRRMRTMVFSEYFQSIRLL</sequence>
<feature type="domain" description="F-box" evidence="1">
    <location>
        <begin position="16"/>
        <end position="62"/>
    </location>
</feature>
<dbReference type="CDD" id="cd22157">
    <property type="entry name" value="F-box_AtFBW1-like"/>
    <property type="match status" value="1"/>
</dbReference>
<dbReference type="eggNOG" id="ENOG502SXXQ">
    <property type="taxonomic scope" value="Eukaryota"/>
</dbReference>
<reference evidence="2 3" key="1">
    <citation type="journal article" date="2014" name="Genome Biol.">
        <title>Transcriptome and methylome profiling reveals relics of genome dominance in the mesopolyploid Brassica oleracea.</title>
        <authorList>
            <person name="Parkin I.A."/>
            <person name="Koh C."/>
            <person name="Tang H."/>
            <person name="Robinson S.J."/>
            <person name="Kagale S."/>
            <person name="Clarke W.E."/>
            <person name="Town C.D."/>
            <person name="Nixon J."/>
            <person name="Krishnakumar V."/>
            <person name="Bidwell S.L."/>
            <person name="Denoeud F."/>
            <person name="Belcram H."/>
            <person name="Links M.G."/>
            <person name="Just J."/>
            <person name="Clarke C."/>
            <person name="Bender T."/>
            <person name="Huebert T."/>
            <person name="Mason A.S."/>
            <person name="Pires J.C."/>
            <person name="Barker G."/>
            <person name="Moore J."/>
            <person name="Walley P.G."/>
            <person name="Manoli S."/>
            <person name="Batley J."/>
            <person name="Edwards D."/>
            <person name="Nelson M.N."/>
            <person name="Wang X."/>
            <person name="Paterson A.H."/>
            <person name="King G."/>
            <person name="Bancroft I."/>
            <person name="Chalhoub B."/>
            <person name="Sharpe A.G."/>
        </authorList>
    </citation>
    <scope>NUCLEOTIDE SEQUENCE</scope>
    <source>
        <strain evidence="2 3">cv. TO1000</strain>
    </source>
</reference>
<dbReference type="PANTHER" id="PTHR31111:SF125">
    <property type="entry name" value="F-BOX PROTEIN CPR30-LIKE"/>
    <property type="match status" value="1"/>
</dbReference>
<dbReference type="Gramene" id="Bo2g012700.1">
    <property type="protein sequence ID" value="Bo2g012700.1"/>
    <property type="gene ID" value="Bo2g012700"/>
</dbReference>
<accession>A0A0D3AJ87</accession>
<dbReference type="InterPro" id="IPR036047">
    <property type="entry name" value="F-box-like_dom_sf"/>
</dbReference>
<organism evidence="2 3">
    <name type="scientific">Brassica oleracea var. oleracea</name>
    <dbReference type="NCBI Taxonomy" id="109376"/>
    <lineage>
        <taxon>Eukaryota</taxon>
        <taxon>Viridiplantae</taxon>
        <taxon>Streptophyta</taxon>
        <taxon>Embryophyta</taxon>
        <taxon>Tracheophyta</taxon>
        <taxon>Spermatophyta</taxon>
        <taxon>Magnoliopsida</taxon>
        <taxon>eudicotyledons</taxon>
        <taxon>Gunneridae</taxon>
        <taxon>Pentapetalae</taxon>
        <taxon>rosids</taxon>
        <taxon>malvids</taxon>
        <taxon>Brassicales</taxon>
        <taxon>Brassicaceae</taxon>
        <taxon>Brassiceae</taxon>
        <taxon>Brassica</taxon>
    </lineage>
</organism>
<dbReference type="EnsemblPlants" id="Bo2g012700.1">
    <property type="protein sequence ID" value="Bo2g012700.1"/>
    <property type="gene ID" value="Bo2g012700"/>
</dbReference>
<dbReference type="Pfam" id="PF08268">
    <property type="entry name" value="FBA_3"/>
    <property type="match status" value="1"/>
</dbReference>
<dbReference type="STRING" id="109376.A0A0D3AJ87"/>
<dbReference type="NCBIfam" id="TIGR01640">
    <property type="entry name" value="F_box_assoc_1"/>
    <property type="match status" value="1"/>
</dbReference>
<dbReference type="InterPro" id="IPR001810">
    <property type="entry name" value="F-box_dom"/>
</dbReference>
<reference evidence="2" key="2">
    <citation type="submission" date="2015-03" db="UniProtKB">
        <authorList>
            <consortium name="EnsemblPlants"/>
        </authorList>
    </citation>
    <scope>IDENTIFICATION</scope>
</reference>
<dbReference type="SMR" id="A0A0D3AJ87"/>
<dbReference type="SUPFAM" id="SSF81383">
    <property type="entry name" value="F-box domain"/>
    <property type="match status" value="1"/>
</dbReference>
<dbReference type="InterPro" id="IPR013187">
    <property type="entry name" value="F-box-assoc_dom_typ3"/>
</dbReference>
<protein>
    <recommendedName>
        <fullName evidence="1">F-box domain-containing protein</fullName>
    </recommendedName>
</protein>
<evidence type="ECO:0000259" key="1">
    <source>
        <dbReference type="PROSITE" id="PS50181"/>
    </source>
</evidence>
<proteinExistence type="predicted"/>
<dbReference type="AlphaFoldDB" id="A0A0D3AJ87"/>
<dbReference type="Pfam" id="PF00646">
    <property type="entry name" value="F-box"/>
    <property type="match status" value="1"/>
</dbReference>
<evidence type="ECO:0000313" key="2">
    <source>
        <dbReference type="EnsemblPlants" id="Bo2g012700.1"/>
    </source>
</evidence>
<dbReference type="OMA" id="EDCTLIN"/>